<evidence type="ECO:0000313" key="1">
    <source>
        <dbReference type="EMBL" id="KAK9082421.1"/>
    </source>
</evidence>
<dbReference type="AlphaFoldDB" id="A0AAP0DWM5"/>
<dbReference type="Proteomes" id="UP001420932">
    <property type="component" value="Unassembled WGS sequence"/>
</dbReference>
<gene>
    <name evidence="1" type="ORF">Syun_031163</name>
</gene>
<sequence length="147" mass="17005">MFIDDDIPIRGFQALEWIVLPSRPTDFALPPTCRAKDKNGSPTYSFQHFIILNIGFRLDFKGLLHEFCLLMQRNNSSPQLRRHQFSNEAKTIGAERLKTRFFLFCNNGSGNIGFIRKQKVHETISRKKKVDGANTSCWISNIRKNDD</sequence>
<keyword evidence="2" id="KW-1185">Reference proteome</keyword>
<accession>A0AAP0DWM5</accession>
<comment type="caution">
    <text evidence="1">The sequence shown here is derived from an EMBL/GenBank/DDBJ whole genome shotgun (WGS) entry which is preliminary data.</text>
</comment>
<organism evidence="1 2">
    <name type="scientific">Stephania yunnanensis</name>
    <dbReference type="NCBI Taxonomy" id="152371"/>
    <lineage>
        <taxon>Eukaryota</taxon>
        <taxon>Viridiplantae</taxon>
        <taxon>Streptophyta</taxon>
        <taxon>Embryophyta</taxon>
        <taxon>Tracheophyta</taxon>
        <taxon>Spermatophyta</taxon>
        <taxon>Magnoliopsida</taxon>
        <taxon>Ranunculales</taxon>
        <taxon>Menispermaceae</taxon>
        <taxon>Menispermoideae</taxon>
        <taxon>Cissampelideae</taxon>
        <taxon>Stephania</taxon>
    </lineage>
</organism>
<dbReference type="EMBL" id="JBBNAF010000024">
    <property type="protein sequence ID" value="KAK9082421.1"/>
    <property type="molecule type" value="Genomic_DNA"/>
</dbReference>
<name>A0AAP0DWM5_9MAGN</name>
<protein>
    <submittedName>
        <fullName evidence="1">Uncharacterized protein</fullName>
    </submittedName>
</protein>
<evidence type="ECO:0000313" key="2">
    <source>
        <dbReference type="Proteomes" id="UP001420932"/>
    </source>
</evidence>
<proteinExistence type="predicted"/>
<reference evidence="1 2" key="1">
    <citation type="submission" date="2024-01" db="EMBL/GenBank/DDBJ databases">
        <title>Genome assemblies of Stephania.</title>
        <authorList>
            <person name="Yang L."/>
        </authorList>
    </citation>
    <scope>NUCLEOTIDE SEQUENCE [LARGE SCALE GENOMIC DNA]</scope>
    <source>
        <strain evidence="1">YNDBR</strain>
        <tissue evidence="1">Leaf</tissue>
    </source>
</reference>